<protein>
    <recommendedName>
        <fullName evidence="1">DinB-like domain-containing protein</fullName>
    </recommendedName>
</protein>
<reference evidence="2" key="1">
    <citation type="submission" date="2023-03" db="EMBL/GenBank/DDBJ databases">
        <authorList>
            <person name="Steffen K."/>
            <person name="Cardenas P."/>
        </authorList>
    </citation>
    <scope>NUCLEOTIDE SEQUENCE</scope>
</reference>
<gene>
    <name evidence="2" type="ORF">GBAR_LOCUS25433</name>
</gene>
<keyword evidence="3" id="KW-1185">Reference proteome</keyword>
<name>A0AA35TF61_GEOBA</name>
<evidence type="ECO:0000259" key="1">
    <source>
        <dbReference type="Pfam" id="PF12867"/>
    </source>
</evidence>
<dbReference type="Gene3D" id="1.20.120.450">
    <property type="entry name" value="dinb family like domain"/>
    <property type="match status" value="1"/>
</dbReference>
<dbReference type="InterPro" id="IPR024775">
    <property type="entry name" value="DinB-like"/>
</dbReference>
<evidence type="ECO:0000313" key="3">
    <source>
        <dbReference type="Proteomes" id="UP001174909"/>
    </source>
</evidence>
<proteinExistence type="predicted"/>
<dbReference type="InterPro" id="IPR034660">
    <property type="entry name" value="DinB/YfiT-like"/>
</dbReference>
<feature type="domain" description="DinB-like" evidence="1">
    <location>
        <begin position="12"/>
        <end position="162"/>
    </location>
</feature>
<accession>A0AA35TF61</accession>
<evidence type="ECO:0000313" key="2">
    <source>
        <dbReference type="EMBL" id="CAI8045997.1"/>
    </source>
</evidence>
<dbReference type="Proteomes" id="UP001174909">
    <property type="component" value="Unassembled WGS sequence"/>
</dbReference>
<dbReference type="SUPFAM" id="SSF109854">
    <property type="entry name" value="DinB/YfiT-like putative metalloenzymes"/>
    <property type="match status" value="1"/>
</dbReference>
<sequence>MAKTTDPIINCLERNWDMIELTLAGMDDDMLTRAPANECNSAAWILWHLTRVMDMFVHLRLQDAEQLWTKDGWVEQFSVQPGIEDRGVGWTAEQVAAWTPPSREVQEGYYLAVKAATQAYLAQVTEEELAREIVLPPLPEPRSLAACFGQVMWDNLAHGGQIAYLRGLYQGMGWHR</sequence>
<comment type="caution">
    <text evidence="2">The sequence shown here is derived from an EMBL/GenBank/DDBJ whole genome shotgun (WGS) entry which is preliminary data.</text>
</comment>
<dbReference type="Pfam" id="PF12867">
    <property type="entry name" value="DinB_2"/>
    <property type="match status" value="1"/>
</dbReference>
<dbReference type="EMBL" id="CASHTH010003518">
    <property type="protein sequence ID" value="CAI8045997.1"/>
    <property type="molecule type" value="Genomic_DNA"/>
</dbReference>
<dbReference type="AlphaFoldDB" id="A0AA35TF61"/>
<organism evidence="2 3">
    <name type="scientific">Geodia barretti</name>
    <name type="common">Barrett's horny sponge</name>
    <dbReference type="NCBI Taxonomy" id="519541"/>
    <lineage>
        <taxon>Eukaryota</taxon>
        <taxon>Metazoa</taxon>
        <taxon>Porifera</taxon>
        <taxon>Demospongiae</taxon>
        <taxon>Heteroscleromorpha</taxon>
        <taxon>Tetractinellida</taxon>
        <taxon>Astrophorina</taxon>
        <taxon>Geodiidae</taxon>
        <taxon>Geodia</taxon>
    </lineage>
</organism>